<dbReference type="Pfam" id="PF01535">
    <property type="entry name" value="PPR"/>
    <property type="match status" value="3"/>
</dbReference>
<dbReference type="FunFam" id="1.25.40.10:FF:000344">
    <property type="entry name" value="Pentatricopeptide repeat-containing protein"/>
    <property type="match status" value="1"/>
</dbReference>
<proteinExistence type="predicted"/>
<feature type="repeat" description="PPR" evidence="2">
    <location>
        <begin position="569"/>
        <end position="603"/>
    </location>
</feature>
<dbReference type="InterPro" id="IPR002885">
    <property type="entry name" value="PPR_rpt"/>
</dbReference>
<evidence type="ECO:0000256" key="2">
    <source>
        <dbReference type="PROSITE-ProRule" id="PRU00708"/>
    </source>
</evidence>
<dbReference type="InterPro" id="IPR046848">
    <property type="entry name" value="E_motif"/>
</dbReference>
<feature type="repeat" description="PPR" evidence="2">
    <location>
        <begin position="468"/>
        <end position="502"/>
    </location>
</feature>
<dbReference type="FunFam" id="1.25.40.10:FF:000381">
    <property type="entry name" value="Pentatricopeptide repeat-containing protein"/>
    <property type="match status" value="1"/>
</dbReference>
<feature type="repeat" description="PPR" evidence="2">
    <location>
        <begin position="165"/>
        <end position="199"/>
    </location>
</feature>
<feature type="repeat" description="PPR" evidence="2">
    <location>
        <begin position="705"/>
        <end position="739"/>
    </location>
</feature>
<organism evidence="3">
    <name type="scientific">Nymphaea colorata</name>
    <name type="common">pocket water lily</name>
    <dbReference type="NCBI Taxonomy" id="210225"/>
    <lineage>
        <taxon>Eukaryota</taxon>
        <taxon>Viridiplantae</taxon>
        <taxon>Streptophyta</taxon>
        <taxon>Embryophyta</taxon>
        <taxon>Tracheophyta</taxon>
        <taxon>Spermatophyta</taxon>
        <taxon>Magnoliopsida</taxon>
        <taxon>Nymphaeales</taxon>
        <taxon>Nymphaeaceae</taxon>
        <taxon>Nymphaea</taxon>
    </lineage>
</organism>
<dbReference type="InterPro" id="IPR011990">
    <property type="entry name" value="TPR-like_helical_dom_sf"/>
</dbReference>
<dbReference type="PANTHER" id="PTHR47926:SF427">
    <property type="entry name" value="TETRATRICOPEPTIDE-LIKE HELICAL DOMAIN SUPERFAMILY"/>
    <property type="match status" value="1"/>
</dbReference>
<keyword evidence="1" id="KW-0677">Repeat</keyword>
<reference evidence="3" key="1">
    <citation type="submission" date="2019-09" db="EMBL/GenBank/DDBJ databases">
        <authorList>
            <person name="Zhang L."/>
        </authorList>
    </citation>
    <scope>NUCLEOTIDE SEQUENCE</scope>
</reference>
<dbReference type="Gene3D" id="1.25.40.10">
    <property type="entry name" value="Tetratricopeptide repeat domain"/>
    <property type="match status" value="6"/>
</dbReference>
<name>A0A5K1BII6_9MAGN</name>
<dbReference type="FunFam" id="1.25.40.10:FF:000361">
    <property type="entry name" value="Pentatricopeptide repeat-containing protein chloroplastic"/>
    <property type="match status" value="1"/>
</dbReference>
<protein>
    <recommendedName>
        <fullName evidence="4">Pentacotripeptide-repeat region of PRORP domain-containing protein</fullName>
    </recommendedName>
</protein>
<dbReference type="GO" id="GO:0009451">
    <property type="term" value="P:RNA modification"/>
    <property type="evidence" value="ECO:0007669"/>
    <property type="project" value="InterPro"/>
</dbReference>
<feature type="repeat" description="PPR" evidence="2">
    <location>
        <begin position="604"/>
        <end position="638"/>
    </location>
</feature>
<feature type="repeat" description="PPR" evidence="2">
    <location>
        <begin position="267"/>
        <end position="301"/>
    </location>
</feature>
<dbReference type="AlphaFoldDB" id="A0A5K1BII6"/>
<dbReference type="OMA" id="PTQMHYA"/>
<dbReference type="Pfam" id="PF13041">
    <property type="entry name" value="PPR_2"/>
    <property type="match status" value="4"/>
</dbReference>
<gene>
    <name evidence="3" type="ORF">NYM_LOCUS14769</name>
</gene>
<sequence length="773" mass="86096">MASGLCELLRSATSLRHVKEAHALATTLGLRHHLPLTASLITNYALRADLRSSCLLFSNSHNQTTFLYNTIIRAHTYFGEHFLAFEFYNGMVRAGARPDDHSFPFLLKACADIRSFEKGREVHGAAVKVGFASDVFVGNTMIAFYMSCGCLDAARKVFDEMPQRDIVSWNSILGGYSQNGCFEEALRLFLGFREEGWFPNQATVVTMMPICASLKDLKRGKEIHDLVKDNDVLSSHVTVWNAIVDMYAKCGDLISAYSVFTEMVFRNQVSWNAIISGFSYNGAALEAVDMFRRMLDAGERPNSVTMASLLPSLVQLELFPLGKEVHAYCLRNGSEMDVFVHNSLIDMYAKSGHLSEGCSVFNMMAEKNVVSWNAVIANLVQNGCELEAIEFLRQMQEHGGRPTSVTYTNILPACSRVQLLRHGKEIHARSIREGSIADIFVTNAVMDVYAKCGSLHLAGRIFDSSERDEVSYNTLIVGYAQSWHCVEALTLFSEMGFLGLRHDSVSFIGVLLACANLSAIKQGKEIHGSTVRKHFASQLFVANSLLDVYTKCGRLDFARRIFDKMHQKDVASCNAMILGYGMHGELEVAINLFEGMKDKGIKYDHVSYLAVLSACSHAGLVDQGRKYFEQMQYQNLTPTQMHCACMVDLFGRAGLMKEAVDFINDLEFEPDANVWGALLGASRVHGDVELGIWAAEHLFELKSEHCGYYILLSNMYAEAGRWEEAKRVRQLMKSRGVKKNPGCSWIEVGNRVHAFLVGDTIDARAGGVEDCSF</sequence>
<dbReference type="Pfam" id="PF20431">
    <property type="entry name" value="E_motif"/>
    <property type="match status" value="1"/>
</dbReference>
<dbReference type="OrthoDB" id="1880841at2759"/>
<feature type="repeat" description="PPR" evidence="2">
    <location>
        <begin position="337"/>
        <end position="371"/>
    </location>
</feature>
<dbReference type="PROSITE" id="PS51375">
    <property type="entry name" value="PPR"/>
    <property type="match status" value="9"/>
</dbReference>
<feature type="repeat" description="PPR" evidence="2">
    <location>
        <begin position="64"/>
        <end position="98"/>
    </location>
</feature>
<dbReference type="FunFam" id="1.25.40.10:FF:000144">
    <property type="entry name" value="Pentatricopeptide repeat-containing protein, mitochondrial"/>
    <property type="match status" value="1"/>
</dbReference>
<dbReference type="GO" id="GO:0003723">
    <property type="term" value="F:RNA binding"/>
    <property type="evidence" value="ECO:0007669"/>
    <property type="project" value="InterPro"/>
</dbReference>
<dbReference type="Gramene" id="NC3G0203670.1">
    <property type="protein sequence ID" value="NC3G0203670.1:cds"/>
    <property type="gene ID" value="NC3G0203670"/>
</dbReference>
<feature type="repeat" description="PPR" evidence="2">
    <location>
        <begin position="538"/>
        <end position="568"/>
    </location>
</feature>
<evidence type="ECO:0000313" key="3">
    <source>
        <dbReference type="EMBL" id="VVW15553.1"/>
    </source>
</evidence>
<accession>A0A5K1BII6</accession>
<dbReference type="NCBIfam" id="TIGR00756">
    <property type="entry name" value="PPR"/>
    <property type="match status" value="8"/>
</dbReference>
<evidence type="ECO:0008006" key="4">
    <source>
        <dbReference type="Google" id="ProtNLM"/>
    </source>
</evidence>
<dbReference type="FunFam" id="1.25.40.10:FF:000280">
    <property type="entry name" value="Pentatricopeptide repeat-containing protein"/>
    <property type="match status" value="1"/>
</dbReference>
<dbReference type="EMBL" id="LR721781">
    <property type="protein sequence ID" value="VVW15553.1"/>
    <property type="molecule type" value="Genomic_DNA"/>
</dbReference>
<dbReference type="InterPro" id="IPR046960">
    <property type="entry name" value="PPR_At4g14850-like_plant"/>
</dbReference>
<evidence type="ECO:0000256" key="1">
    <source>
        <dbReference type="ARBA" id="ARBA00022737"/>
    </source>
</evidence>
<dbReference type="PANTHER" id="PTHR47926">
    <property type="entry name" value="PENTATRICOPEPTIDE REPEAT-CONTAINING PROTEIN"/>
    <property type="match status" value="1"/>
</dbReference>